<keyword evidence="1" id="KW-0812">Transmembrane</keyword>
<dbReference type="Proteomes" id="UP000008281">
    <property type="component" value="Unassembled WGS sequence"/>
</dbReference>
<dbReference type="Pfam" id="PF02343">
    <property type="entry name" value="TRA-1_regulated"/>
    <property type="match status" value="1"/>
</dbReference>
<dbReference type="EMBL" id="DS268660">
    <property type="protein sequence ID" value="EFO97479.1"/>
    <property type="molecule type" value="Genomic_DNA"/>
</dbReference>
<keyword evidence="2" id="KW-0732">Signal</keyword>
<organism evidence="4">
    <name type="scientific">Caenorhabditis remanei</name>
    <name type="common">Caenorhabditis vulgaris</name>
    <dbReference type="NCBI Taxonomy" id="31234"/>
    <lineage>
        <taxon>Eukaryota</taxon>
        <taxon>Metazoa</taxon>
        <taxon>Ecdysozoa</taxon>
        <taxon>Nematoda</taxon>
        <taxon>Chromadorea</taxon>
        <taxon>Rhabditida</taxon>
        <taxon>Rhabditina</taxon>
        <taxon>Rhabditomorpha</taxon>
        <taxon>Rhabditoidea</taxon>
        <taxon>Rhabditidae</taxon>
        <taxon>Peloderinae</taxon>
        <taxon>Caenorhabditis</taxon>
    </lineage>
</organism>
<keyword evidence="1" id="KW-0472">Membrane</keyword>
<dbReference type="HOGENOM" id="CLU_105165_1_0_1"/>
<evidence type="ECO:0000256" key="2">
    <source>
        <dbReference type="SAM" id="SignalP"/>
    </source>
</evidence>
<reference evidence="3" key="1">
    <citation type="submission" date="2007-07" db="EMBL/GenBank/DDBJ databases">
        <title>PCAP assembly of the Caenorhabditis remanei genome.</title>
        <authorList>
            <consortium name="The Caenorhabditis remanei Sequencing Consortium"/>
            <person name="Wilson R.K."/>
        </authorList>
    </citation>
    <scope>NUCLEOTIDE SEQUENCE [LARGE SCALE GENOMIC DNA]</scope>
    <source>
        <strain evidence="3">PB4641</strain>
    </source>
</reference>
<gene>
    <name evidence="3" type="ORF">CRE_06157</name>
</gene>
<accession>E3NGV8</accession>
<dbReference type="OrthoDB" id="5891964at2759"/>
<keyword evidence="4" id="KW-1185">Reference proteome</keyword>
<evidence type="ECO:0000313" key="4">
    <source>
        <dbReference type="Proteomes" id="UP000008281"/>
    </source>
</evidence>
<sequence>MKYTFLFLISISLFSSVNCICETNCSCPDILTLGWWGRSTKCFLAIENPKKIIQGSGNIETYEEGIGCTRKIMCYKLNYDDGLMLDFKETEIPIPSDKDPNNDWLQAPTQDEMYGMVSGLIDVFSYFGIVCENGTWYATKYPHGIVYANAGSGFTGPSDEYNGKKSKIDYFRCLDWRTFHESPPMPFQEKNGIVDPAHISKVIITKTINFSFSVIITLLISVLLIRQKITL</sequence>
<keyword evidence="1" id="KW-1133">Transmembrane helix</keyword>
<protein>
    <recommendedName>
        <fullName evidence="5">PAN-3 domain-containing protein</fullName>
    </recommendedName>
</protein>
<evidence type="ECO:0000256" key="1">
    <source>
        <dbReference type="SAM" id="Phobius"/>
    </source>
</evidence>
<feature type="chain" id="PRO_5003178669" description="PAN-3 domain-containing protein" evidence="2">
    <location>
        <begin position="20"/>
        <end position="231"/>
    </location>
</feature>
<feature type="signal peptide" evidence="2">
    <location>
        <begin position="1"/>
        <end position="19"/>
    </location>
</feature>
<dbReference type="InParanoid" id="E3NGV8"/>
<name>E3NGV8_CAERE</name>
<feature type="transmembrane region" description="Helical" evidence="1">
    <location>
        <begin position="208"/>
        <end position="225"/>
    </location>
</feature>
<evidence type="ECO:0000313" key="3">
    <source>
        <dbReference type="EMBL" id="EFO97479.1"/>
    </source>
</evidence>
<proteinExistence type="predicted"/>
<evidence type="ECO:0008006" key="5">
    <source>
        <dbReference type="Google" id="ProtNLM"/>
    </source>
</evidence>
<dbReference type="InterPro" id="IPR003326">
    <property type="entry name" value="TRA-1_regulated"/>
</dbReference>
<dbReference type="AlphaFoldDB" id="E3NGV8"/>